<dbReference type="RefSeq" id="WP_182807077.1">
    <property type="nucleotide sequence ID" value="NZ_JACJFM010000001.1"/>
</dbReference>
<accession>A0A839IK84</accession>
<dbReference type="EMBL" id="JACJFM010000001">
    <property type="protein sequence ID" value="MBB1485311.1"/>
    <property type="molecule type" value="Genomic_DNA"/>
</dbReference>
<evidence type="ECO:0000313" key="1">
    <source>
        <dbReference type="EMBL" id="MBB1485311.1"/>
    </source>
</evidence>
<reference evidence="1 2" key="1">
    <citation type="submission" date="2020-08" db="EMBL/GenBank/DDBJ databases">
        <title>Oceanospirillum sp. nov. isolated from marine sediment.</title>
        <authorList>
            <person name="Ji X."/>
        </authorList>
    </citation>
    <scope>NUCLEOTIDE SEQUENCE [LARGE SCALE GENOMIC DNA]</scope>
    <source>
        <strain evidence="1 2">D5</strain>
    </source>
</reference>
<keyword evidence="2" id="KW-1185">Reference proteome</keyword>
<dbReference type="InterPro" id="IPR045615">
    <property type="entry name" value="DUF6447"/>
</dbReference>
<protein>
    <submittedName>
        <fullName evidence="1">Uncharacterized protein</fullName>
    </submittedName>
</protein>
<dbReference type="AlphaFoldDB" id="A0A839IK84"/>
<evidence type="ECO:0000313" key="2">
    <source>
        <dbReference type="Proteomes" id="UP000565262"/>
    </source>
</evidence>
<organism evidence="1 2">
    <name type="scientific">Oceanospirillum sediminis</name>
    <dbReference type="NCBI Taxonomy" id="2760088"/>
    <lineage>
        <taxon>Bacteria</taxon>
        <taxon>Pseudomonadati</taxon>
        <taxon>Pseudomonadota</taxon>
        <taxon>Gammaproteobacteria</taxon>
        <taxon>Oceanospirillales</taxon>
        <taxon>Oceanospirillaceae</taxon>
        <taxon>Oceanospirillum</taxon>
    </lineage>
</organism>
<proteinExistence type="predicted"/>
<comment type="caution">
    <text evidence="1">The sequence shown here is derived from an EMBL/GenBank/DDBJ whole genome shotgun (WGS) entry which is preliminary data.</text>
</comment>
<sequence>MSKINIDGKDYDLNTLPEEAQKQILSLQVCDQKIRNTEQELAILQTARNAYALALKGQLPE</sequence>
<dbReference type="Proteomes" id="UP000565262">
    <property type="component" value="Unassembled WGS sequence"/>
</dbReference>
<gene>
    <name evidence="1" type="ORF">H4O21_01580</name>
</gene>
<dbReference type="Pfam" id="PF20045">
    <property type="entry name" value="DUF6447"/>
    <property type="match status" value="1"/>
</dbReference>
<name>A0A839IK84_9GAMM</name>